<dbReference type="PROSITE" id="PS50106">
    <property type="entry name" value="PDZ"/>
    <property type="match status" value="1"/>
</dbReference>
<dbReference type="InterPro" id="IPR011993">
    <property type="entry name" value="PH-like_dom_sf"/>
</dbReference>
<gene>
    <name evidence="7" type="primary">LOC106458879</name>
</gene>
<feature type="region of interest" description="Disordered" evidence="2">
    <location>
        <begin position="1668"/>
        <end position="1692"/>
    </location>
</feature>
<proteinExistence type="predicted"/>
<dbReference type="SUPFAM" id="SSF50156">
    <property type="entry name" value="PDZ domain-like"/>
    <property type="match status" value="1"/>
</dbReference>
<feature type="compositionally biased region" description="Polar residues" evidence="2">
    <location>
        <begin position="491"/>
        <end position="501"/>
    </location>
</feature>
<keyword evidence="6" id="KW-1185">Reference proteome</keyword>
<dbReference type="PRINTS" id="PR00683">
    <property type="entry name" value="SPECTRINPH"/>
</dbReference>
<evidence type="ECO:0000313" key="7">
    <source>
        <dbReference type="RefSeq" id="XP_013773929.2"/>
    </source>
</evidence>
<dbReference type="PANTHER" id="PTHR23175">
    <property type="entry name" value="PDZ DOMAIN-CONTAINING PROTEIN"/>
    <property type="match status" value="1"/>
</dbReference>
<dbReference type="SUPFAM" id="SSF50729">
    <property type="entry name" value="PH domain-like"/>
    <property type="match status" value="1"/>
</dbReference>
<feature type="region of interest" description="Disordered" evidence="2">
    <location>
        <begin position="576"/>
        <end position="598"/>
    </location>
</feature>
<dbReference type="InterPro" id="IPR001605">
    <property type="entry name" value="PH_dom-spectrin-type"/>
</dbReference>
<dbReference type="Pfam" id="PF17820">
    <property type="entry name" value="PDZ_6"/>
    <property type="match status" value="1"/>
</dbReference>
<evidence type="ECO:0000313" key="6">
    <source>
        <dbReference type="Proteomes" id="UP000694941"/>
    </source>
</evidence>
<dbReference type="Gene3D" id="1.10.555.10">
    <property type="entry name" value="Rho GTPase activation protein"/>
    <property type="match status" value="1"/>
</dbReference>
<evidence type="ECO:0000256" key="1">
    <source>
        <dbReference type="ARBA" id="ARBA00022468"/>
    </source>
</evidence>
<dbReference type="PROSITE" id="PS50003">
    <property type="entry name" value="PH_DOMAIN"/>
    <property type="match status" value="1"/>
</dbReference>
<sequence length="1747" mass="193662">MSQALGSGQQDALTEVKPWWPGPRRLVLHRDDTDFGFTLRHFIIYPPDKNQGQEKEEPYIERTECNHQRREAMDTIFVREVKEGSPAHSAGLVIGDRIVSVNGHPITGKTYPEVIGLIQNSSRSLELLVVPKEEDILQLYFSSSAYQPVERIPPNIPNNQKVVLGMESIEKVENTGKFQHQDSAAKLSSVDSQNISHIIRDTGKEHDYSHLRVRETTPSSAVNISPIPSEVLKDPVNLVDIEGHVNGSLVHSHQQGPPHFVFKKKRELPARVTSNKSDRTAYNCTDSQSLQLTDPVFEQSFISQTENRNREGKSTMNSLHGKAVDRRMSEGVESHSLLAMGGERTGRPVLSSVHYPMSMQGPRGSQGSEGILDTLSEPSSPRSTPDGEAQHVSSLHLVAQRRHQFEPSYLLARQLERINLHKSELARMSPHHPIVAVRTAKFQQREVMSDSETSTPSSHYHRALPKPHRMESLKSHPAAWKGFKEFSQKNLSSSLGTPLSSNKEKEQRLTLSDTNDVVKKDVVDDDKAALPQLPTTTSPPEVVLRKKPPIGEEVPVGRRVSYLRATAGERIHVDSDLEYSDEEEDHSISSDQSTPSSTHRLQKLKAFFGEKRSSDRSWRPVWAVLDAETFYLLKEKRDITEVGPGSEDIQIPVKSSLTGVAHDYTKKKHVFRLRLPGGTEYLLQADTHEQMVEWLAALQHIKMEDNEDWLNEPTSVLEKAAVFELQQLWNTVGRLSPLPRPIKKFAMRYRSPTGTAPAPKARRASHTDELPKSVAAWRGRVVHGLKKFNTAPAKGTRSGLRLDEYQSSQNNKFVPLAVELCTSIVEARGLDTVGIYRVPGNNAAVSMLMDAVNQQSITNDLQDTRWNDVNVVSSLLKAFFRKLSEPLFTSSLYPQFIAASKLENPMLKLQTIHRLIHLLPRHNFETLKFVMNHLKKVTTHASFNKMEARNLAIVFGPTLVRSADNNMVAMVTDMSHQCCITETIITNAEWLFTKSPTEDLASLPENCFKRLSEPLPVADPGALLENIHKMDLGSFAGSSGSGREFVSSLMSVAHRKMWHRQKREAIHGEEQIIGSDKKSPPDRRRKSLDYHSREAVTHKQPMSQSMFVPSSHEKSLKPPQPQPDLSPSLSTSDDCSSLTSLSSLSTNKPISESQRDSESHAETRAKSKEKGKLWEGIGDEVVFHTYEELSALTKERIKSFEQETRALLQRDLYRQQEKSSHHQVAREQIEREWQRAKQEMEQDDLLDRIADDPSSLADLYSDRKPQDQRRGMNSHCDSTTEVVTTMSGKKPKMMDSTLPLADSSQPKSKRLPWARSERVTVPGQGGLVSQYSNMFAGNVLSHNKQQNHPQMKKCASTDGSCLKTSSDIPDDQTKLTSTVKQTPCESKEKLDPQALFDNFLPESVSRQGTAFITTGHKTSSGVSATDTSASISSQGTLVTTGIGSSSVSSIEPANVIGSQGVTFLMTGHKVSSNSSTSADANRVDSQESVSVTTRPKTSNFPNVSEVCSIATKGGTSFITTGHRTSLDARTEGTVFGHHASSSLARPLHWHADTCILHRQNFLITATVSPTKHTISTTVSVTSLGPDEPRLPGCTCSKMSVSKQPSTHQAKKQSGEELLRSCSTIDTISGHSPHQIVGPNSLYPDICGRSQSMESTVAHPEISNTVLNSKHSHSGEIMASSQTPSSSGIPTSIRQKSGGIGYSYLSHGSATSGYPRSQLLSCYQRRHTISSSAELGCELPVSAKKMKM</sequence>
<dbReference type="InterPro" id="IPR001849">
    <property type="entry name" value="PH_domain"/>
</dbReference>
<evidence type="ECO:0000259" key="5">
    <source>
        <dbReference type="PROSITE" id="PS50238"/>
    </source>
</evidence>
<feature type="compositionally biased region" description="Polar residues" evidence="2">
    <location>
        <begin position="1374"/>
        <end position="1384"/>
    </location>
</feature>
<dbReference type="SMART" id="SM00324">
    <property type="entry name" value="RhoGAP"/>
    <property type="match status" value="1"/>
</dbReference>
<feature type="region of interest" description="Disordered" evidence="2">
    <location>
        <begin position="1063"/>
        <end position="1171"/>
    </location>
</feature>
<dbReference type="InterPro" id="IPR036034">
    <property type="entry name" value="PDZ_sf"/>
</dbReference>
<dbReference type="PANTHER" id="PTHR23175:SF23">
    <property type="entry name" value="PDZ DOMAIN-CONTAINING PROTEIN"/>
    <property type="match status" value="1"/>
</dbReference>
<feature type="domain" description="PH" evidence="3">
    <location>
        <begin position="602"/>
        <end position="703"/>
    </location>
</feature>
<feature type="domain" description="PDZ" evidence="4">
    <location>
        <begin position="76"/>
        <end position="133"/>
    </location>
</feature>
<accession>A0ABM1B3A6</accession>
<dbReference type="InterPro" id="IPR041489">
    <property type="entry name" value="PDZ_6"/>
</dbReference>
<dbReference type="Gene3D" id="2.30.42.10">
    <property type="match status" value="1"/>
</dbReference>
<feature type="region of interest" description="Disordered" evidence="2">
    <location>
        <begin position="491"/>
        <end position="512"/>
    </location>
</feature>
<protein>
    <submittedName>
        <fullName evidence="7">Uncharacterized protein LOC106458879</fullName>
    </submittedName>
</protein>
<feature type="compositionally biased region" description="Basic and acidic residues" evidence="2">
    <location>
        <begin position="1260"/>
        <end position="1270"/>
    </location>
</feature>
<feature type="region of interest" description="Disordered" evidence="2">
    <location>
        <begin position="446"/>
        <end position="475"/>
    </location>
</feature>
<dbReference type="Gene3D" id="2.30.29.30">
    <property type="entry name" value="Pleckstrin-homology domain (PH domain)/Phosphotyrosine-binding domain (PTB)"/>
    <property type="match status" value="1"/>
</dbReference>
<dbReference type="SMART" id="SM00228">
    <property type="entry name" value="PDZ"/>
    <property type="match status" value="1"/>
</dbReference>
<evidence type="ECO:0000259" key="4">
    <source>
        <dbReference type="PROSITE" id="PS50106"/>
    </source>
</evidence>
<feature type="compositionally biased region" description="Low complexity" evidence="2">
    <location>
        <begin position="1125"/>
        <end position="1149"/>
    </location>
</feature>
<dbReference type="RefSeq" id="XP_013773929.2">
    <property type="nucleotide sequence ID" value="XM_013918475.2"/>
</dbReference>
<feature type="region of interest" description="Disordered" evidence="2">
    <location>
        <begin position="1472"/>
        <end position="1497"/>
    </location>
</feature>
<feature type="compositionally biased region" description="Polar residues" evidence="2">
    <location>
        <begin position="1275"/>
        <end position="1287"/>
    </location>
</feature>
<feature type="compositionally biased region" description="Polar residues" evidence="2">
    <location>
        <begin position="1486"/>
        <end position="1497"/>
    </location>
</feature>
<dbReference type="Pfam" id="PF15410">
    <property type="entry name" value="PH_9"/>
    <property type="match status" value="1"/>
</dbReference>
<feature type="region of interest" description="Disordered" evidence="2">
    <location>
        <begin position="1364"/>
        <end position="1386"/>
    </location>
</feature>
<feature type="domain" description="Rho-GAP" evidence="5">
    <location>
        <begin position="800"/>
        <end position="992"/>
    </location>
</feature>
<feature type="region of interest" description="Disordered" evidence="2">
    <location>
        <begin position="1247"/>
        <end position="1312"/>
    </location>
</feature>
<name>A0ABM1B3A6_LIMPO</name>
<organism evidence="6 7">
    <name type="scientific">Limulus polyphemus</name>
    <name type="common">Atlantic horseshoe crab</name>
    <dbReference type="NCBI Taxonomy" id="6850"/>
    <lineage>
        <taxon>Eukaryota</taxon>
        <taxon>Metazoa</taxon>
        <taxon>Ecdysozoa</taxon>
        <taxon>Arthropoda</taxon>
        <taxon>Chelicerata</taxon>
        <taxon>Merostomata</taxon>
        <taxon>Xiphosura</taxon>
        <taxon>Limulidae</taxon>
        <taxon>Limulus</taxon>
    </lineage>
</organism>
<feature type="compositionally biased region" description="Acidic residues" evidence="2">
    <location>
        <begin position="576"/>
        <end position="585"/>
    </location>
</feature>
<reference evidence="7" key="1">
    <citation type="submission" date="2025-08" db="UniProtKB">
        <authorList>
            <consortium name="RefSeq"/>
        </authorList>
    </citation>
    <scope>IDENTIFICATION</scope>
    <source>
        <tissue evidence="7">Muscle</tissue>
    </source>
</reference>
<dbReference type="InterPro" id="IPR008936">
    <property type="entry name" value="Rho_GTPase_activation_prot"/>
</dbReference>
<keyword evidence="1" id="KW-0343">GTPase activation</keyword>
<dbReference type="GeneID" id="106458879"/>
<dbReference type="Proteomes" id="UP000694941">
    <property type="component" value="Unplaced"/>
</dbReference>
<dbReference type="InterPro" id="IPR041681">
    <property type="entry name" value="PH_9"/>
</dbReference>
<dbReference type="InterPro" id="IPR000198">
    <property type="entry name" value="RhoGAP_dom"/>
</dbReference>
<feature type="region of interest" description="Disordered" evidence="2">
    <location>
        <begin position="359"/>
        <end position="390"/>
    </location>
</feature>
<feature type="compositionally biased region" description="Basic and acidic residues" evidence="2">
    <location>
        <begin position="1063"/>
        <end position="1097"/>
    </location>
</feature>
<dbReference type="PROSITE" id="PS50238">
    <property type="entry name" value="RHOGAP"/>
    <property type="match status" value="1"/>
</dbReference>
<dbReference type="SUPFAM" id="SSF48350">
    <property type="entry name" value="GTPase activation domain, GAP"/>
    <property type="match status" value="1"/>
</dbReference>
<dbReference type="InterPro" id="IPR001478">
    <property type="entry name" value="PDZ"/>
</dbReference>
<dbReference type="SMART" id="SM00233">
    <property type="entry name" value="PH"/>
    <property type="match status" value="1"/>
</dbReference>
<feature type="compositionally biased region" description="Polar residues" evidence="2">
    <location>
        <begin position="1678"/>
        <end position="1692"/>
    </location>
</feature>
<evidence type="ECO:0000256" key="2">
    <source>
        <dbReference type="SAM" id="MobiDB-lite"/>
    </source>
</evidence>
<evidence type="ECO:0000259" key="3">
    <source>
        <dbReference type="PROSITE" id="PS50003"/>
    </source>
</evidence>
<feature type="compositionally biased region" description="Basic and acidic residues" evidence="2">
    <location>
        <begin position="1153"/>
        <end position="1171"/>
    </location>
</feature>
<dbReference type="Pfam" id="PF00620">
    <property type="entry name" value="RhoGAP"/>
    <property type="match status" value="1"/>
</dbReference>